<dbReference type="Proteomes" id="UP000291084">
    <property type="component" value="Chromosome 6"/>
</dbReference>
<dbReference type="EMBL" id="AP015039">
    <property type="protein sequence ID" value="BAT91323.1"/>
    <property type="molecule type" value="Genomic_DNA"/>
</dbReference>
<organism evidence="2 3">
    <name type="scientific">Vigna angularis var. angularis</name>
    <dbReference type="NCBI Taxonomy" id="157739"/>
    <lineage>
        <taxon>Eukaryota</taxon>
        <taxon>Viridiplantae</taxon>
        <taxon>Streptophyta</taxon>
        <taxon>Embryophyta</taxon>
        <taxon>Tracheophyta</taxon>
        <taxon>Spermatophyta</taxon>
        <taxon>Magnoliopsida</taxon>
        <taxon>eudicotyledons</taxon>
        <taxon>Gunneridae</taxon>
        <taxon>Pentapetalae</taxon>
        <taxon>rosids</taxon>
        <taxon>fabids</taxon>
        <taxon>Fabales</taxon>
        <taxon>Fabaceae</taxon>
        <taxon>Papilionoideae</taxon>
        <taxon>50 kb inversion clade</taxon>
        <taxon>NPAAA clade</taxon>
        <taxon>indigoferoid/millettioid clade</taxon>
        <taxon>Phaseoleae</taxon>
        <taxon>Vigna</taxon>
    </lineage>
</organism>
<accession>A0A0S3SEV1</accession>
<gene>
    <name evidence="2" type="primary">Vigan.06G264300</name>
    <name evidence="2" type="ORF">VIGAN_06264300</name>
</gene>
<evidence type="ECO:0000313" key="2">
    <source>
        <dbReference type="EMBL" id="BAT91323.1"/>
    </source>
</evidence>
<feature type="signal peptide" evidence="1">
    <location>
        <begin position="1"/>
        <end position="21"/>
    </location>
</feature>
<feature type="chain" id="PRO_5006618064" evidence="1">
    <location>
        <begin position="22"/>
        <end position="92"/>
    </location>
</feature>
<keyword evidence="3" id="KW-1185">Reference proteome</keyword>
<protein>
    <submittedName>
        <fullName evidence="2">Uncharacterized protein</fullName>
    </submittedName>
</protein>
<sequence length="92" mass="10558">MRLVGVTVAGLELMSLVMVDPEVVVMEAPKMLTHVNTKTATWTYNFNPLCNIIYHVNKCSTSLADRDFIHSLIKYGNESYIKFRIRTKFNFA</sequence>
<name>A0A0S3SEV1_PHAAN</name>
<reference evidence="2 3" key="1">
    <citation type="journal article" date="2015" name="Sci. Rep.">
        <title>The power of single molecule real-time sequencing technology in the de novo assembly of a eukaryotic genome.</title>
        <authorList>
            <person name="Sakai H."/>
            <person name="Naito K."/>
            <person name="Ogiso-Tanaka E."/>
            <person name="Takahashi Y."/>
            <person name="Iseki K."/>
            <person name="Muto C."/>
            <person name="Satou K."/>
            <person name="Teruya K."/>
            <person name="Shiroma A."/>
            <person name="Shimoji M."/>
            <person name="Hirano T."/>
            <person name="Itoh T."/>
            <person name="Kaga A."/>
            <person name="Tomooka N."/>
        </authorList>
    </citation>
    <scope>NUCLEOTIDE SEQUENCE [LARGE SCALE GENOMIC DNA]</scope>
    <source>
        <strain evidence="3">cv. Shumari</strain>
    </source>
</reference>
<dbReference type="AlphaFoldDB" id="A0A0S3SEV1"/>
<evidence type="ECO:0000313" key="3">
    <source>
        <dbReference type="Proteomes" id="UP000291084"/>
    </source>
</evidence>
<keyword evidence="1" id="KW-0732">Signal</keyword>
<proteinExistence type="predicted"/>
<evidence type="ECO:0000256" key="1">
    <source>
        <dbReference type="SAM" id="SignalP"/>
    </source>
</evidence>